<name>A0A478FRB4_9MOLU</name>
<feature type="domain" description="Large ribosomal subunit protein uL6 alpha-beta" evidence="7">
    <location>
        <begin position="92"/>
        <end position="166"/>
    </location>
</feature>
<gene>
    <name evidence="8" type="primary">rplF</name>
    <name evidence="8" type="ORF">MHSWG343_09690</name>
</gene>
<dbReference type="GO" id="GO:0002181">
    <property type="term" value="P:cytoplasmic translation"/>
    <property type="evidence" value="ECO:0007669"/>
    <property type="project" value="TreeGrafter"/>
</dbReference>
<dbReference type="EMBL" id="BIMN01000006">
    <property type="protein sequence ID" value="GCE63962.1"/>
    <property type="molecule type" value="Genomic_DNA"/>
</dbReference>
<dbReference type="InterPro" id="IPR000702">
    <property type="entry name" value="Ribosomal_uL6-like"/>
</dbReference>
<dbReference type="PROSITE" id="PS00525">
    <property type="entry name" value="RIBOSOMAL_L6_1"/>
    <property type="match status" value="1"/>
</dbReference>
<keyword evidence="1 5" id="KW-0689">Ribosomal protein</keyword>
<evidence type="ECO:0000313" key="8">
    <source>
        <dbReference type="EMBL" id="GCE63962.1"/>
    </source>
</evidence>
<dbReference type="PANTHER" id="PTHR11655">
    <property type="entry name" value="60S/50S RIBOSOMAL PROTEIN L6/L9"/>
    <property type="match status" value="1"/>
</dbReference>
<evidence type="ECO:0000256" key="4">
    <source>
        <dbReference type="NCBIfam" id="TIGR03654"/>
    </source>
</evidence>
<dbReference type="GO" id="GO:0003735">
    <property type="term" value="F:structural constituent of ribosome"/>
    <property type="evidence" value="ECO:0007669"/>
    <property type="project" value="UniProtKB-UniRule"/>
</dbReference>
<evidence type="ECO:0000256" key="3">
    <source>
        <dbReference type="ARBA" id="ARBA00035454"/>
    </source>
</evidence>
<dbReference type="SUPFAM" id="SSF56053">
    <property type="entry name" value="Ribosomal protein L6"/>
    <property type="match status" value="2"/>
</dbReference>
<evidence type="ECO:0000256" key="5">
    <source>
        <dbReference type="RuleBase" id="RU003869"/>
    </source>
</evidence>
<dbReference type="InterPro" id="IPR002358">
    <property type="entry name" value="Ribosomal_uL6_CS"/>
</dbReference>
<dbReference type="PANTHER" id="PTHR11655:SF14">
    <property type="entry name" value="LARGE RIBOSOMAL SUBUNIT PROTEIN UL6M"/>
    <property type="match status" value="1"/>
</dbReference>
<dbReference type="PRINTS" id="PR00059">
    <property type="entry name" value="RIBOSOMALL6"/>
</dbReference>
<dbReference type="Proteomes" id="UP000324831">
    <property type="component" value="Unassembled WGS sequence"/>
</dbReference>
<evidence type="ECO:0000259" key="7">
    <source>
        <dbReference type="Pfam" id="PF00347"/>
    </source>
</evidence>
<comment type="function">
    <text evidence="6">This protein binds to the 23S rRNA, and is important in its secondary structure. It is located near the subunit interface in the base of the L7/L12 stalk, and near the tRNA binding site of the peptidyltransferase center.</text>
</comment>
<protein>
    <recommendedName>
        <fullName evidence="3 4">50S ribosomal protein L6</fullName>
    </recommendedName>
</protein>
<comment type="caution">
    <text evidence="8">The sequence shown here is derived from an EMBL/GenBank/DDBJ whole genome shotgun (WGS) entry which is preliminary data.</text>
</comment>
<keyword evidence="2 5" id="KW-0687">Ribonucleoprotein</keyword>
<sequence length="184" mass="20448">MSRIGNRELRVPDGIKVEISDNLIVVENTQNKKLEIKYNKFFVTPKLENGVFTTSKVNNSKHSRAQFGTINALVNNAFSGLTNPFVKKLEIVGVGYKATMAGEKLRLDLGYSHPIFLDIPSDVTLKLISSLEIELSSYNKESLGSLASQIRGFRPPEPYKGKGVKYKDEVIIKKVGKTSEGTKK</sequence>
<proteinExistence type="inferred from homology"/>
<dbReference type="InterPro" id="IPR036789">
    <property type="entry name" value="Ribosomal_uL6-like_a/b-dom_sf"/>
</dbReference>
<comment type="similarity">
    <text evidence="5">Belongs to the universal ribosomal protein uL6 family.</text>
</comment>
<dbReference type="GO" id="GO:0019843">
    <property type="term" value="F:rRNA binding"/>
    <property type="evidence" value="ECO:0007669"/>
    <property type="project" value="UniProtKB-UniRule"/>
</dbReference>
<evidence type="ECO:0000256" key="2">
    <source>
        <dbReference type="ARBA" id="ARBA00023274"/>
    </source>
</evidence>
<accession>A0A478FRB4</accession>
<dbReference type="NCBIfam" id="TIGR03654">
    <property type="entry name" value="L6_bact"/>
    <property type="match status" value="1"/>
</dbReference>
<evidence type="ECO:0000256" key="1">
    <source>
        <dbReference type="ARBA" id="ARBA00022980"/>
    </source>
</evidence>
<dbReference type="Pfam" id="PF00347">
    <property type="entry name" value="Ribosomal_L6"/>
    <property type="match status" value="1"/>
</dbReference>
<dbReference type="GO" id="GO:0022625">
    <property type="term" value="C:cytosolic large ribosomal subunit"/>
    <property type="evidence" value="ECO:0007669"/>
    <property type="project" value="UniProtKB-UniRule"/>
</dbReference>
<keyword evidence="6" id="KW-0694">RNA-binding</keyword>
<keyword evidence="6" id="KW-0699">rRNA-binding</keyword>
<organism evidence="8 9">
    <name type="scientific">Candidatus Mycoplasma haematohominis</name>
    <dbReference type="NCBI Taxonomy" id="1494318"/>
    <lineage>
        <taxon>Bacteria</taxon>
        <taxon>Bacillati</taxon>
        <taxon>Mycoplasmatota</taxon>
        <taxon>Mollicutes</taxon>
        <taxon>Mycoplasmataceae</taxon>
        <taxon>Mycoplasma</taxon>
    </lineage>
</organism>
<dbReference type="PIRSF" id="PIRSF002162">
    <property type="entry name" value="Ribosomal_L6"/>
    <property type="match status" value="1"/>
</dbReference>
<dbReference type="InterPro" id="IPR020040">
    <property type="entry name" value="Ribosomal_uL6_a/b-dom"/>
</dbReference>
<reference evidence="8 9" key="1">
    <citation type="submission" date="2019-01" db="EMBL/GenBank/DDBJ databases">
        <title>Draft genome sequences of Candidatus Mycoplasma haemohominis SWG34-3 identified from a patient with pyrexia, anemia and liver dysfunction.</title>
        <authorList>
            <person name="Sekizuka T."/>
            <person name="Hattori N."/>
            <person name="Katano H."/>
            <person name="Takuma T."/>
            <person name="Ito T."/>
            <person name="Arai N."/>
            <person name="Yanai R."/>
            <person name="Ishii S."/>
            <person name="Miura Y."/>
            <person name="Tokunaga T."/>
            <person name="Watanabe H."/>
            <person name="Nomura N."/>
            <person name="Eguchi J."/>
            <person name="Arai T."/>
            <person name="Hasegawa H."/>
            <person name="Nakamaki T."/>
            <person name="Wakita T."/>
            <person name="Niki Y."/>
            <person name="Kuroda M."/>
        </authorList>
    </citation>
    <scope>NUCLEOTIDE SEQUENCE [LARGE SCALE GENOMIC DNA]</scope>
    <source>
        <strain evidence="8">SWG34-3</strain>
    </source>
</reference>
<dbReference type="AlphaFoldDB" id="A0A478FRB4"/>
<evidence type="ECO:0000313" key="9">
    <source>
        <dbReference type="Proteomes" id="UP000324831"/>
    </source>
</evidence>
<dbReference type="Gene3D" id="3.90.930.12">
    <property type="entry name" value="Ribosomal protein L6, alpha-beta domain"/>
    <property type="match status" value="2"/>
</dbReference>
<dbReference type="InterPro" id="IPR019906">
    <property type="entry name" value="Ribosomal_uL6_bac-type"/>
</dbReference>
<evidence type="ECO:0000256" key="6">
    <source>
        <dbReference type="RuleBase" id="RU003870"/>
    </source>
</evidence>